<gene>
    <name evidence="2" type="ORF">HYC85_030262</name>
</gene>
<organism evidence="2 3">
    <name type="scientific">Camellia sinensis</name>
    <name type="common">Tea plant</name>
    <name type="synonym">Thea sinensis</name>
    <dbReference type="NCBI Taxonomy" id="4442"/>
    <lineage>
        <taxon>Eukaryota</taxon>
        <taxon>Viridiplantae</taxon>
        <taxon>Streptophyta</taxon>
        <taxon>Embryophyta</taxon>
        <taxon>Tracheophyta</taxon>
        <taxon>Spermatophyta</taxon>
        <taxon>Magnoliopsida</taxon>
        <taxon>eudicotyledons</taxon>
        <taxon>Gunneridae</taxon>
        <taxon>Pentapetalae</taxon>
        <taxon>asterids</taxon>
        <taxon>Ericales</taxon>
        <taxon>Theaceae</taxon>
        <taxon>Camellia</taxon>
    </lineage>
</organism>
<name>A0A7J7G1P6_CAMSI</name>
<comment type="caution">
    <text evidence="2">The sequence shown here is derived from an EMBL/GenBank/DDBJ whole genome shotgun (WGS) entry which is preliminary data.</text>
</comment>
<dbReference type="EMBL" id="JACBKZ010000014">
    <property type="protein sequence ID" value="KAF5934091.1"/>
    <property type="molecule type" value="Genomic_DNA"/>
</dbReference>
<keyword evidence="3" id="KW-1185">Reference proteome</keyword>
<dbReference type="Proteomes" id="UP000593564">
    <property type="component" value="Unassembled WGS sequence"/>
</dbReference>
<evidence type="ECO:0000313" key="2">
    <source>
        <dbReference type="EMBL" id="KAF5934091.1"/>
    </source>
</evidence>
<protein>
    <submittedName>
        <fullName evidence="2">Uncharacterized protein</fullName>
    </submittedName>
</protein>
<reference evidence="2 3" key="2">
    <citation type="submission" date="2020-07" db="EMBL/GenBank/DDBJ databases">
        <title>Genome assembly of wild tea tree DASZ reveals pedigree and selection history of tea varieties.</title>
        <authorList>
            <person name="Zhang W."/>
        </authorList>
    </citation>
    <scope>NUCLEOTIDE SEQUENCE [LARGE SCALE GENOMIC DNA]</scope>
    <source>
        <strain evidence="3">cv. G240</strain>
        <tissue evidence="2">Leaf</tissue>
    </source>
</reference>
<sequence>MNSSRLLKISILTKCTADRQQKMPTGNIHCRWQQNTSRWPLAMAGDVWGCLTRHSLPLQGKTQVFGAKPDTKQSSSEILRQGT</sequence>
<evidence type="ECO:0000256" key="1">
    <source>
        <dbReference type="SAM" id="MobiDB-lite"/>
    </source>
</evidence>
<feature type="compositionally biased region" description="Polar residues" evidence="1">
    <location>
        <begin position="72"/>
        <end position="83"/>
    </location>
</feature>
<accession>A0A7J7G1P6</accession>
<dbReference type="AlphaFoldDB" id="A0A7J7G1P6"/>
<reference evidence="3" key="1">
    <citation type="journal article" date="2020" name="Nat. Commun.">
        <title>Genome assembly of wild tea tree DASZ reveals pedigree and selection history of tea varieties.</title>
        <authorList>
            <person name="Zhang W."/>
            <person name="Zhang Y."/>
            <person name="Qiu H."/>
            <person name="Guo Y."/>
            <person name="Wan H."/>
            <person name="Zhang X."/>
            <person name="Scossa F."/>
            <person name="Alseekh S."/>
            <person name="Zhang Q."/>
            <person name="Wang P."/>
            <person name="Xu L."/>
            <person name="Schmidt M.H."/>
            <person name="Jia X."/>
            <person name="Li D."/>
            <person name="Zhu A."/>
            <person name="Guo F."/>
            <person name="Chen W."/>
            <person name="Ni D."/>
            <person name="Usadel B."/>
            <person name="Fernie A.R."/>
            <person name="Wen W."/>
        </authorList>
    </citation>
    <scope>NUCLEOTIDE SEQUENCE [LARGE SCALE GENOMIC DNA]</scope>
    <source>
        <strain evidence="3">cv. G240</strain>
    </source>
</reference>
<evidence type="ECO:0000313" key="3">
    <source>
        <dbReference type="Proteomes" id="UP000593564"/>
    </source>
</evidence>
<feature type="region of interest" description="Disordered" evidence="1">
    <location>
        <begin position="64"/>
        <end position="83"/>
    </location>
</feature>
<proteinExistence type="predicted"/>